<evidence type="ECO:0000313" key="2">
    <source>
        <dbReference type="EMBL" id="AUX20189.1"/>
    </source>
</evidence>
<organism evidence="2 3">
    <name type="scientific">Sorangium cellulosum</name>
    <name type="common">Polyangium cellulosum</name>
    <dbReference type="NCBI Taxonomy" id="56"/>
    <lineage>
        <taxon>Bacteria</taxon>
        <taxon>Pseudomonadati</taxon>
        <taxon>Myxococcota</taxon>
        <taxon>Polyangia</taxon>
        <taxon>Polyangiales</taxon>
        <taxon>Polyangiaceae</taxon>
        <taxon>Sorangium</taxon>
    </lineage>
</organism>
<evidence type="ECO:0000256" key="1">
    <source>
        <dbReference type="SAM" id="MobiDB-lite"/>
    </source>
</evidence>
<feature type="region of interest" description="Disordered" evidence="1">
    <location>
        <begin position="40"/>
        <end position="61"/>
    </location>
</feature>
<proteinExistence type="predicted"/>
<evidence type="ECO:0000313" key="3">
    <source>
        <dbReference type="Proteomes" id="UP000295781"/>
    </source>
</evidence>
<sequence length="81" mass="9116">MEVSTCGKGRRVMMTLQSNTTSPGRARDLAEQARRAWTLFGSRSPRRRDERRDDDDDDFPRPSAVVTLFPLLRLGASPLPA</sequence>
<dbReference type="Proteomes" id="UP000295781">
    <property type="component" value="Chromosome"/>
</dbReference>
<gene>
    <name evidence="2" type="ORF">SOCEGT47_006540</name>
</gene>
<accession>A0A4P2PU40</accession>
<reference evidence="2 3" key="1">
    <citation type="submission" date="2015-09" db="EMBL/GenBank/DDBJ databases">
        <title>Sorangium comparison.</title>
        <authorList>
            <person name="Zaburannyi N."/>
            <person name="Bunk B."/>
            <person name="Overmann J."/>
            <person name="Mueller R."/>
        </authorList>
    </citation>
    <scope>NUCLEOTIDE SEQUENCE [LARGE SCALE GENOMIC DNA]</scope>
    <source>
        <strain evidence="2 3">So ceGT47</strain>
    </source>
</reference>
<dbReference type="EMBL" id="CP012670">
    <property type="protein sequence ID" value="AUX20189.1"/>
    <property type="molecule type" value="Genomic_DNA"/>
</dbReference>
<protein>
    <submittedName>
        <fullName evidence="2">Uncharacterized protein</fullName>
    </submittedName>
</protein>
<name>A0A4P2PU40_SORCE</name>
<dbReference type="AlphaFoldDB" id="A0A4P2PU40"/>